<evidence type="ECO:0000313" key="5">
    <source>
        <dbReference type="Proteomes" id="UP000467700"/>
    </source>
</evidence>
<feature type="domain" description="Reverse transcriptase" evidence="2">
    <location>
        <begin position="1293"/>
        <end position="1407"/>
    </location>
</feature>
<dbReference type="Gene3D" id="2.40.70.10">
    <property type="entry name" value="Acid Proteases"/>
    <property type="match status" value="1"/>
</dbReference>
<evidence type="ECO:0000256" key="1">
    <source>
        <dbReference type="SAM" id="MobiDB-lite"/>
    </source>
</evidence>
<dbReference type="Gene3D" id="3.10.10.10">
    <property type="entry name" value="HIV Type 1 Reverse Transcriptase, subunit A, domain 1"/>
    <property type="match status" value="1"/>
</dbReference>
<organism evidence="4 5">
    <name type="scientific">Cyclocybe aegerita</name>
    <name type="common">Black poplar mushroom</name>
    <name type="synonym">Agrocybe aegerita</name>
    <dbReference type="NCBI Taxonomy" id="1973307"/>
    <lineage>
        <taxon>Eukaryota</taxon>
        <taxon>Fungi</taxon>
        <taxon>Dikarya</taxon>
        <taxon>Basidiomycota</taxon>
        <taxon>Agaricomycotina</taxon>
        <taxon>Agaricomycetes</taxon>
        <taxon>Agaricomycetidae</taxon>
        <taxon>Agaricales</taxon>
        <taxon>Agaricineae</taxon>
        <taxon>Bolbitiaceae</taxon>
        <taxon>Cyclocybe</taxon>
    </lineage>
</organism>
<comment type="caution">
    <text evidence="4">The sequence shown here is derived from an EMBL/GenBank/DDBJ whole genome shotgun (WGS) entry which is preliminary data.</text>
</comment>
<dbReference type="Pfam" id="PF12937">
    <property type="entry name" value="F-box-like"/>
    <property type="match status" value="1"/>
</dbReference>
<dbReference type="InterPro" id="IPR021109">
    <property type="entry name" value="Peptidase_aspartic_dom_sf"/>
</dbReference>
<dbReference type="InterPro" id="IPR043502">
    <property type="entry name" value="DNA/RNA_pol_sf"/>
</dbReference>
<evidence type="ECO:0000259" key="2">
    <source>
        <dbReference type="Pfam" id="PF00078"/>
    </source>
</evidence>
<accession>A0A8S0VVX5</accession>
<dbReference type="InterPro" id="IPR043128">
    <property type="entry name" value="Rev_trsase/Diguanyl_cyclase"/>
</dbReference>
<dbReference type="SUPFAM" id="SSF81383">
    <property type="entry name" value="F-box domain"/>
    <property type="match status" value="1"/>
</dbReference>
<feature type="region of interest" description="Disordered" evidence="1">
    <location>
        <begin position="838"/>
        <end position="862"/>
    </location>
</feature>
<dbReference type="InterPro" id="IPR036047">
    <property type="entry name" value="F-box-like_dom_sf"/>
</dbReference>
<dbReference type="Proteomes" id="UP000467700">
    <property type="component" value="Unassembled WGS sequence"/>
</dbReference>
<dbReference type="CDD" id="cd00303">
    <property type="entry name" value="retropepsin_like"/>
    <property type="match status" value="1"/>
</dbReference>
<dbReference type="Pfam" id="PF00078">
    <property type="entry name" value="RVT_1"/>
    <property type="match status" value="1"/>
</dbReference>
<dbReference type="InterPro" id="IPR051320">
    <property type="entry name" value="Viral_Replic_Matur_Polypro"/>
</dbReference>
<dbReference type="OrthoDB" id="5596707at2759"/>
<gene>
    <name evidence="4" type="ORF">AAE3_LOCUS6697</name>
</gene>
<dbReference type="EMBL" id="CACVBS010000045">
    <property type="protein sequence ID" value="CAA7264504.1"/>
    <property type="molecule type" value="Genomic_DNA"/>
</dbReference>
<feature type="compositionally biased region" description="Basic and acidic residues" evidence="1">
    <location>
        <begin position="838"/>
        <end position="861"/>
    </location>
</feature>
<dbReference type="InterPro" id="IPR000477">
    <property type="entry name" value="RT_dom"/>
</dbReference>
<feature type="domain" description="F-box" evidence="3">
    <location>
        <begin position="40"/>
        <end position="76"/>
    </location>
</feature>
<dbReference type="PANTHER" id="PTHR33064:SF37">
    <property type="entry name" value="RIBONUCLEASE H"/>
    <property type="match status" value="1"/>
</dbReference>
<reference evidence="4 5" key="1">
    <citation type="submission" date="2020-01" db="EMBL/GenBank/DDBJ databases">
        <authorList>
            <person name="Gupta K D."/>
        </authorList>
    </citation>
    <scope>NUCLEOTIDE SEQUENCE [LARGE SCALE GENOMIC DNA]</scope>
</reference>
<dbReference type="InterPro" id="IPR001810">
    <property type="entry name" value="F-box_dom"/>
</dbReference>
<keyword evidence="5" id="KW-1185">Reference proteome</keyword>
<proteinExistence type="predicted"/>
<dbReference type="SUPFAM" id="SSF56672">
    <property type="entry name" value="DNA/RNA polymerases"/>
    <property type="match status" value="1"/>
</dbReference>
<evidence type="ECO:0008006" key="6">
    <source>
        <dbReference type="Google" id="ProtNLM"/>
    </source>
</evidence>
<evidence type="ECO:0000313" key="4">
    <source>
        <dbReference type="EMBL" id="CAA7264504.1"/>
    </source>
</evidence>
<dbReference type="PANTHER" id="PTHR33064">
    <property type="entry name" value="POL PROTEIN"/>
    <property type="match status" value="1"/>
</dbReference>
<protein>
    <recommendedName>
        <fullName evidence="6">F-box domain-containing protein</fullName>
    </recommendedName>
</protein>
<dbReference type="Gene3D" id="3.30.70.270">
    <property type="match status" value="1"/>
</dbReference>
<evidence type="ECO:0000259" key="3">
    <source>
        <dbReference type="Pfam" id="PF12937"/>
    </source>
</evidence>
<dbReference type="CDD" id="cd01647">
    <property type="entry name" value="RT_LTR"/>
    <property type="match status" value="1"/>
</dbReference>
<sequence>MSTRFSVSSLVFMKEQMAKSFHIDWKTARIPRGRARTSLLDLPNELLLQILLDGSLSEGDLFAMGLVCRHFNLIALPIFLQAYGIEDPSDTISVSVPVWDLAHRKSPDALAGLCATAHGITSVRLLRCFFQEALPQPSQQPEVELRATHLPHAVRRLTRFVHRLSHIEDAQIYLVRHADDTVQTRKPSDGSRLRGAPMDEICDWADALGGLLNAIVERGCTRLTKAQNNPTIQYFFLHSPTLLLPPFTNWTLSLLHTQTSLTHLSMGDIALAKEHWTFILPMIPDSVCQRLIAFTVESQCTSLGATDLLQFLTRLSRLERLKIDNIFGWEIWAKCPMRSPFHSSATRPPFRDDIPLPRFPHLRFLEAPVEVAWFLVEAGASGGRSTDKHQGKEHVAFPCLEVLIMHSETLSTDYPACYVEAALMVNILLRRFIDNRNAAEEDHPKLEFVLSAEAADVRNLEPVADFITTVTTKEVLHHNSTAYRDISLTEAEIEALARGDAFPRPANAEHLPNSPMHHRPAIAFPHVTGLLLHTLDPADGNLQRTIHSLCRYLNLLFPHVARVEFTAGLPDKKTTDRGEEEERSVLQQVADTLKQTCPQVKQLGVGGEIWNIFDSDDGVKKKKGKEWTRKVEVKEKVGEEVERLTKKLHGLKVGDINYAATYIELVRLAPITASVIPKPTSSIWGQTENQTSTSGVNTVQAPLAPPRRKPCYFCNNYGHVLRACRWVEDYVAAKRVVWKDNLLYFPDERGGQAVEFNQQGLKVVVDKAFGGQLERAGDRPPHMATTSFVVVTPVSATFATMEEVYDSECKGEEEDEIALMEVFEELREAEAFAMTRGKAKELEKQKADEEKGTTGRKEKSAKVSSMTLEKAFTYESAAADPDAASKMYDRIMKTPIHDMTVGDLVSLSGDLRKRIVEQCRTTKTPVTVNATAATMSVQSIPLEYCTPLREVAVRVAAKVDERALLDDGLEIVVMRRDLWEETRHKVNMRRNMMMETVNGDLEKMEGCAEFIEVEVNGLKTWAHTFVVPQAPFRLLLGRPWQKSVLLQKAEFEDGRLHVTIHSPLDRSKKCVVEMKERESSGGKGQTLMFRSREDVLEAWRRWREGGCGNGLEEEPEGGEEPPFPTSYANFILGTTFEQGPTAQTLAYKKVARRIKPVSTTMPERAKVKCHFPEDPLATLPAVPVVPPDFKPGIRLTEERLANLGIMENVFLWPEERKLAAAVLLVNETALAWSEEEKGRFREDYIEPVVIPVIEHIPWFKKSPPFPPAVREKIKKVVEKKSPPEFTKNLPALNKKNGDIRIVHNLAPLNEVTIKDGSQLPIIDQYAELCSGRGVYSTLDIFVGFDHSSLAEESRDLTTFDTPLGTHRLTVLPQGWTGSPGIFHRQVAFLLQHETEIAPNFVDDVMVLGP</sequence>
<name>A0A8S0VVX5_CYCAE</name>